<dbReference type="PANTHER" id="PTHR11487:SF0">
    <property type="entry name" value="S-ACYL FATTY ACID SYNTHASE THIOESTERASE, MEDIUM CHAIN"/>
    <property type="match status" value="1"/>
</dbReference>
<sequence length="260" mass="29113">MSEKWLICPAARASPSRSAPRLRLYCFPYSGGNAAAFVPWQREIDPAIELCAVQLPGRGARFREPPCTSFKALIRTLGDVLQAQQSRAPLPFAFYGHSLGALIAFELARHCRRHGLPMPAHLIVSGCNAPPLKEKSKRLHELPDDQLIEKLRDYNGTPREILDNRELMQLLLPTVRADFALGADYRYEDESPLPIPLTALSGRQDRHVHDDEGGESGLCGWRRQTSAAYREQWFEGGHFFINESRRQVLDCLAGALLDAA</sequence>
<protein>
    <submittedName>
        <fullName evidence="2">Uncharacterized protein</fullName>
    </submittedName>
</protein>
<dbReference type="Gene3D" id="3.40.50.1820">
    <property type="entry name" value="alpha/beta hydrolase"/>
    <property type="match status" value="1"/>
</dbReference>
<organism evidence="2 3">
    <name type="scientific">Sterolibacterium denitrificans</name>
    <dbReference type="NCBI Taxonomy" id="157592"/>
    <lineage>
        <taxon>Bacteria</taxon>
        <taxon>Pseudomonadati</taxon>
        <taxon>Pseudomonadota</taxon>
        <taxon>Betaproteobacteria</taxon>
        <taxon>Nitrosomonadales</taxon>
        <taxon>Sterolibacteriaceae</taxon>
        <taxon>Sterolibacterium</taxon>
    </lineage>
</organism>
<evidence type="ECO:0000313" key="3">
    <source>
        <dbReference type="Proteomes" id="UP000243416"/>
    </source>
</evidence>
<gene>
    <name evidence="2" type="ORF">ACY05_01065</name>
</gene>
<name>A0A656Z8M5_9PROT</name>
<dbReference type="GO" id="GO:0008610">
    <property type="term" value="P:lipid biosynthetic process"/>
    <property type="evidence" value="ECO:0007669"/>
    <property type="project" value="TreeGrafter"/>
</dbReference>
<evidence type="ECO:0000256" key="1">
    <source>
        <dbReference type="ARBA" id="ARBA00007169"/>
    </source>
</evidence>
<keyword evidence="3" id="KW-1185">Reference proteome</keyword>
<reference evidence="2 3" key="1">
    <citation type="journal article" date="2016" name="ISME J.">
        <title>Integrated multi-omics analyses reveal the biochemical mechanisms and phylogenetic relevance of anaerobic androgen biodegradation in the environment.</title>
        <authorList>
            <person name="Yang F.C."/>
            <person name="Chen Y.L."/>
            <person name="Tang S.L."/>
            <person name="Yu C.P."/>
            <person name="Wang P.H."/>
            <person name="Ismail W."/>
            <person name="Wang C.H."/>
            <person name="Ding J.Y."/>
            <person name="Yang C.Y."/>
            <person name="Yang C.Y."/>
            <person name="Chiang Y.R."/>
        </authorList>
    </citation>
    <scope>NUCLEOTIDE SEQUENCE [LARGE SCALE GENOMIC DNA]</scope>
    <source>
        <strain evidence="2 3">DSM 13999</strain>
    </source>
</reference>
<dbReference type="OrthoDB" id="8480037at2"/>
<dbReference type="AlphaFoldDB" id="A0A656Z8M5"/>
<comment type="similarity">
    <text evidence="1">Belongs to the thioesterase family.</text>
</comment>
<dbReference type="RefSeq" id="WP_067169631.1">
    <property type="nucleotide sequence ID" value="NZ_LFZK01000001.1"/>
</dbReference>
<dbReference type="EMBL" id="LFZK01000001">
    <property type="protein sequence ID" value="KYC29188.1"/>
    <property type="molecule type" value="Genomic_DNA"/>
</dbReference>
<dbReference type="InterPro" id="IPR029058">
    <property type="entry name" value="AB_hydrolase_fold"/>
</dbReference>
<dbReference type="Pfam" id="PF00975">
    <property type="entry name" value="Thioesterase"/>
    <property type="match status" value="1"/>
</dbReference>
<proteinExistence type="inferred from homology"/>
<dbReference type="SUPFAM" id="SSF53474">
    <property type="entry name" value="alpha/beta-Hydrolases"/>
    <property type="match status" value="1"/>
</dbReference>
<dbReference type="InterPro" id="IPR001031">
    <property type="entry name" value="Thioesterase"/>
</dbReference>
<dbReference type="PANTHER" id="PTHR11487">
    <property type="entry name" value="THIOESTERASE"/>
    <property type="match status" value="1"/>
</dbReference>
<comment type="caution">
    <text evidence="2">The sequence shown here is derived from an EMBL/GenBank/DDBJ whole genome shotgun (WGS) entry which is preliminary data.</text>
</comment>
<accession>A0A656Z8M5</accession>
<dbReference type="Proteomes" id="UP000243416">
    <property type="component" value="Unassembled WGS sequence"/>
</dbReference>
<dbReference type="InterPro" id="IPR012223">
    <property type="entry name" value="TEII"/>
</dbReference>
<evidence type="ECO:0000313" key="2">
    <source>
        <dbReference type="EMBL" id="KYC29188.1"/>
    </source>
</evidence>